<organism evidence="2 3">
    <name type="scientific">Ewingella americana</name>
    <dbReference type="NCBI Taxonomy" id="41202"/>
    <lineage>
        <taxon>Bacteria</taxon>
        <taxon>Pseudomonadati</taxon>
        <taxon>Pseudomonadota</taxon>
        <taxon>Gammaproteobacteria</taxon>
        <taxon>Enterobacterales</taxon>
        <taxon>Yersiniaceae</taxon>
        <taxon>Ewingella</taxon>
    </lineage>
</organism>
<dbReference type="RefSeq" id="WP_140470257.1">
    <property type="nucleotide sequence ID" value="NZ_RCZD01000001.1"/>
</dbReference>
<evidence type="ECO:0000256" key="1">
    <source>
        <dbReference type="SAM" id="Phobius"/>
    </source>
</evidence>
<evidence type="ECO:0000313" key="3">
    <source>
        <dbReference type="Proteomes" id="UP000317663"/>
    </source>
</evidence>
<feature type="transmembrane region" description="Helical" evidence="1">
    <location>
        <begin position="33"/>
        <end position="54"/>
    </location>
</feature>
<keyword evidence="1" id="KW-0812">Transmembrane</keyword>
<keyword evidence="1" id="KW-0472">Membrane</keyword>
<keyword evidence="3" id="KW-1185">Reference proteome</keyword>
<dbReference type="InterPro" id="IPR006750">
    <property type="entry name" value="YdcZ"/>
</dbReference>
<feature type="transmembrane region" description="Helical" evidence="1">
    <location>
        <begin position="74"/>
        <end position="104"/>
    </location>
</feature>
<proteinExistence type="predicted"/>
<gene>
    <name evidence="2" type="ORF">EAH77_02790</name>
</gene>
<protein>
    <submittedName>
        <fullName evidence="2">DMT family transporter</fullName>
    </submittedName>
</protein>
<accession>A0A502GW24</accession>
<dbReference type="Pfam" id="PF04657">
    <property type="entry name" value="DMT_YdcZ"/>
    <property type="match status" value="1"/>
</dbReference>
<reference evidence="2 3" key="1">
    <citation type="journal article" date="2019" name="Environ. Microbiol.">
        <title>Species interactions and distinct microbial communities in high Arctic permafrost affected cryosols are associated with the CH4 and CO2 gas fluxes.</title>
        <authorList>
            <person name="Altshuler I."/>
            <person name="Hamel J."/>
            <person name="Turney S."/>
            <person name="Magnuson E."/>
            <person name="Levesque R."/>
            <person name="Greer C."/>
            <person name="Whyte L.G."/>
        </authorList>
    </citation>
    <scope>NUCLEOTIDE SEQUENCE [LARGE SCALE GENOMIC DNA]</scope>
    <source>
        <strain evidence="2 3">E4</strain>
    </source>
</reference>
<dbReference type="AlphaFoldDB" id="A0A502GW24"/>
<dbReference type="EMBL" id="RCZD01000001">
    <property type="protein sequence ID" value="TPG65183.1"/>
    <property type="molecule type" value="Genomic_DNA"/>
</dbReference>
<feature type="transmembrane region" description="Helical" evidence="1">
    <location>
        <begin position="124"/>
        <end position="143"/>
    </location>
</feature>
<dbReference type="Proteomes" id="UP000317663">
    <property type="component" value="Unassembled WGS sequence"/>
</dbReference>
<evidence type="ECO:0000313" key="2">
    <source>
        <dbReference type="EMBL" id="TPG65183.1"/>
    </source>
</evidence>
<dbReference type="PANTHER" id="PTHR34821">
    <property type="entry name" value="INNER MEMBRANE PROTEIN YDCZ"/>
    <property type="match status" value="1"/>
</dbReference>
<keyword evidence="1" id="KW-1133">Transmembrane helix</keyword>
<name>A0A502GW24_9GAMM</name>
<dbReference type="PANTHER" id="PTHR34821:SF2">
    <property type="entry name" value="INNER MEMBRANE PROTEIN YDCZ"/>
    <property type="match status" value="1"/>
</dbReference>
<dbReference type="GO" id="GO:0005886">
    <property type="term" value="C:plasma membrane"/>
    <property type="evidence" value="ECO:0007669"/>
    <property type="project" value="TreeGrafter"/>
</dbReference>
<dbReference type="OrthoDB" id="9097160at2"/>
<comment type="caution">
    <text evidence="2">The sequence shown here is derived from an EMBL/GenBank/DDBJ whole genome shotgun (WGS) entry which is preliminary data.</text>
</comment>
<sequence>MNLILIPLVVLAGMGLSLEAGLLGPLGTEVGHLWATLSIFGVGAVLTGLLVLFFSPRNAPAFTQLPGWQLLGGVLGPVYVIVLTLATPLIGIGLTMIAILSGQVAKSLLIDHFGWFGSPAKKVGVERLLALAFIVVALILIAWS</sequence>